<evidence type="ECO:0000313" key="2">
    <source>
        <dbReference type="Proteomes" id="UP001221757"/>
    </source>
</evidence>
<feature type="non-terminal residue" evidence="1">
    <location>
        <position position="85"/>
    </location>
</feature>
<organism evidence="1 2">
    <name type="scientific">Mycena rosella</name>
    <name type="common">Pink bonnet</name>
    <name type="synonym">Agaricus rosellus</name>
    <dbReference type="NCBI Taxonomy" id="1033263"/>
    <lineage>
        <taxon>Eukaryota</taxon>
        <taxon>Fungi</taxon>
        <taxon>Dikarya</taxon>
        <taxon>Basidiomycota</taxon>
        <taxon>Agaricomycotina</taxon>
        <taxon>Agaricomycetes</taxon>
        <taxon>Agaricomycetidae</taxon>
        <taxon>Agaricales</taxon>
        <taxon>Marasmiineae</taxon>
        <taxon>Mycenaceae</taxon>
        <taxon>Mycena</taxon>
    </lineage>
</organism>
<keyword evidence="2" id="KW-1185">Reference proteome</keyword>
<evidence type="ECO:0000313" key="1">
    <source>
        <dbReference type="EMBL" id="KAJ7685987.1"/>
    </source>
</evidence>
<feature type="non-terminal residue" evidence="1">
    <location>
        <position position="1"/>
    </location>
</feature>
<reference evidence="1" key="1">
    <citation type="submission" date="2023-03" db="EMBL/GenBank/DDBJ databases">
        <title>Massive genome expansion in bonnet fungi (Mycena s.s.) driven by repeated elements and novel gene families across ecological guilds.</title>
        <authorList>
            <consortium name="Lawrence Berkeley National Laboratory"/>
            <person name="Harder C.B."/>
            <person name="Miyauchi S."/>
            <person name="Viragh M."/>
            <person name="Kuo A."/>
            <person name="Thoen E."/>
            <person name="Andreopoulos B."/>
            <person name="Lu D."/>
            <person name="Skrede I."/>
            <person name="Drula E."/>
            <person name="Henrissat B."/>
            <person name="Morin E."/>
            <person name="Kohler A."/>
            <person name="Barry K."/>
            <person name="LaButti K."/>
            <person name="Morin E."/>
            <person name="Salamov A."/>
            <person name="Lipzen A."/>
            <person name="Mereny Z."/>
            <person name="Hegedus B."/>
            <person name="Baldrian P."/>
            <person name="Stursova M."/>
            <person name="Weitz H."/>
            <person name="Taylor A."/>
            <person name="Grigoriev I.V."/>
            <person name="Nagy L.G."/>
            <person name="Martin F."/>
            <person name="Kauserud H."/>
        </authorList>
    </citation>
    <scope>NUCLEOTIDE SEQUENCE</scope>
    <source>
        <strain evidence="1">CBHHK067</strain>
    </source>
</reference>
<proteinExistence type="predicted"/>
<name>A0AAD7D936_MYCRO</name>
<gene>
    <name evidence="1" type="ORF">B0H17DRAFT_887281</name>
</gene>
<dbReference type="Proteomes" id="UP001221757">
    <property type="component" value="Unassembled WGS sequence"/>
</dbReference>
<protein>
    <recommendedName>
        <fullName evidence="3">CxC1-like cysteine cluster associated with KDZ transposases domain-containing protein</fullName>
    </recommendedName>
</protein>
<dbReference type="EMBL" id="JARKIE010000100">
    <property type="protein sequence ID" value="KAJ7685987.1"/>
    <property type="molecule type" value="Genomic_DNA"/>
</dbReference>
<accession>A0AAD7D936</accession>
<comment type="caution">
    <text evidence="1">The sequence shown here is derived from an EMBL/GenBank/DDBJ whole genome shotgun (WGS) entry which is preliminary data.</text>
</comment>
<sequence length="85" mass="9535">ICECTPAPQQLLTAGLFPLVPLHPHFAVNMWVLEFAMKLFVRIVPNNTAWCATIESFLSGVGFSMVNEGLIRKLFGSALEWYTHL</sequence>
<evidence type="ECO:0008006" key="3">
    <source>
        <dbReference type="Google" id="ProtNLM"/>
    </source>
</evidence>
<dbReference type="AlphaFoldDB" id="A0AAD7D936"/>